<accession>A0A8X6QXC5</accession>
<sequence length="397" mass="45599">MSQLILLRVWYLQGFHSLFEFCQVYCHLKSVEARIYLSVNPIDVIEKEFDEQKIEEFTHISKDKMKITKDQISKISHLLTSFIPPEIFDSNQNYSNHIEIIYQHYSSETQQEAKHIFSYIYDSGLMGVTEKEIWKEFKSISGEKLFEHLKLFQEAYLIIRVGVNSFTYVCGCFAKEWILTTCHLSDLSLKKGRKKKRLLSDVDDVSDSPNILVLPFCKNDFENDNVQSTEIDSVSSDTQDACSFCVDEAENYLHSQAEQIPSSSSKNCSSVINNADKLHFIPRTWRNPDGSLNKPVFFNLLSTILSHIISLPGISSAQVCEQFTLVLPPVQILELIEILEKASCIYKYYSKPLKRTSLFSPPGIVKITTNVQPDDMEHLEPFPDAICKMADLRNSMK</sequence>
<dbReference type="EMBL" id="BMAW01132726">
    <property type="protein sequence ID" value="GFU44616.1"/>
    <property type="molecule type" value="Genomic_DNA"/>
</dbReference>
<dbReference type="GO" id="GO:0006384">
    <property type="term" value="P:transcription initiation at RNA polymerase III promoter"/>
    <property type="evidence" value="ECO:0007669"/>
    <property type="project" value="InterPro"/>
</dbReference>
<keyword evidence="2" id="KW-1185">Reference proteome</keyword>
<dbReference type="GO" id="GO:0003677">
    <property type="term" value="F:DNA binding"/>
    <property type="evidence" value="ECO:0007669"/>
    <property type="project" value="InterPro"/>
</dbReference>
<dbReference type="Proteomes" id="UP000887013">
    <property type="component" value="Unassembled WGS sequence"/>
</dbReference>
<name>A0A8X6QXC5_NEPPI</name>
<evidence type="ECO:0000313" key="2">
    <source>
        <dbReference type="Proteomes" id="UP000887013"/>
    </source>
</evidence>
<dbReference type="GO" id="GO:0000127">
    <property type="term" value="C:transcription factor TFIIIC complex"/>
    <property type="evidence" value="ECO:0007669"/>
    <property type="project" value="InterPro"/>
</dbReference>
<proteinExistence type="predicted"/>
<dbReference type="GO" id="GO:0042791">
    <property type="term" value="P:5S class rRNA transcription by RNA polymerase III"/>
    <property type="evidence" value="ECO:0007669"/>
    <property type="project" value="TreeGrafter"/>
</dbReference>
<dbReference type="PANTHER" id="PTHR15180:SF1">
    <property type="entry name" value="GENERAL TRANSCRIPTION FACTOR 3C POLYPEPTIDE 1"/>
    <property type="match status" value="1"/>
</dbReference>
<dbReference type="PANTHER" id="PTHR15180">
    <property type="entry name" value="GENERAL TRANSCRIPTION FACTOR 3C POLYPEPTIDE 1"/>
    <property type="match status" value="1"/>
</dbReference>
<evidence type="ECO:0000313" key="1">
    <source>
        <dbReference type="EMBL" id="GFU44616.1"/>
    </source>
</evidence>
<protein>
    <submittedName>
        <fullName evidence="1">General transcription factor 3C polypeptide 1</fullName>
    </submittedName>
</protein>
<dbReference type="OrthoDB" id="68020at2759"/>
<comment type="caution">
    <text evidence="1">The sequence shown here is derived from an EMBL/GenBank/DDBJ whole genome shotgun (WGS) entry which is preliminary data.</text>
</comment>
<organism evidence="1 2">
    <name type="scientific">Nephila pilipes</name>
    <name type="common">Giant wood spider</name>
    <name type="synonym">Nephila maculata</name>
    <dbReference type="NCBI Taxonomy" id="299642"/>
    <lineage>
        <taxon>Eukaryota</taxon>
        <taxon>Metazoa</taxon>
        <taxon>Ecdysozoa</taxon>
        <taxon>Arthropoda</taxon>
        <taxon>Chelicerata</taxon>
        <taxon>Arachnida</taxon>
        <taxon>Araneae</taxon>
        <taxon>Araneomorphae</taxon>
        <taxon>Entelegynae</taxon>
        <taxon>Araneoidea</taxon>
        <taxon>Nephilidae</taxon>
        <taxon>Nephila</taxon>
    </lineage>
</organism>
<gene>
    <name evidence="1" type="primary">Gtf3c1_2</name>
    <name evidence="1" type="ORF">NPIL_634831</name>
</gene>
<dbReference type="InterPro" id="IPR044210">
    <property type="entry name" value="Tfc3-like"/>
</dbReference>
<dbReference type="AlphaFoldDB" id="A0A8X6QXC5"/>
<reference evidence="1" key="1">
    <citation type="submission" date="2020-08" db="EMBL/GenBank/DDBJ databases">
        <title>Multicomponent nature underlies the extraordinary mechanical properties of spider dragline silk.</title>
        <authorList>
            <person name="Kono N."/>
            <person name="Nakamura H."/>
            <person name="Mori M."/>
            <person name="Yoshida Y."/>
            <person name="Ohtoshi R."/>
            <person name="Malay A.D."/>
            <person name="Moran D.A.P."/>
            <person name="Tomita M."/>
            <person name="Numata K."/>
            <person name="Arakawa K."/>
        </authorList>
    </citation>
    <scope>NUCLEOTIDE SEQUENCE</scope>
</reference>